<evidence type="ECO:0000313" key="3">
    <source>
        <dbReference type="Proteomes" id="UP000295164"/>
    </source>
</evidence>
<dbReference type="RefSeq" id="WP_131853057.1">
    <property type="nucleotide sequence ID" value="NZ_SKFH01000029.1"/>
</dbReference>
<feature type="region of interest" description="Disordered" evidence="1">
    <location>
        <begin position="1"/>
        <end position="102"/>
    </location>
</feature>
<dbReference type="AlphaFoldDB" id="A0A4R4DW39"/>
<feature type="compositionally biased region" description="Polar residues" evidence="1">
    <location>
        <begin position="88"/>
        <end position="102"/>
    </location>
</feature>
<comment type="caution">
    <text evidence="2">The sequence shown here is derived from an EMBL/GenBank/DDBJ whole genome shotgun (WGS) entry which is preliminary data.</text>
</comment>
<gene>
    <name evidence="2" type="ORF">E0486_14575</name>
</gene>
<feature type="compositionally biased region" description="Low complexity" evidence="1">
    <location>
        <begin position="31"/>
        <end position="55"/>
    </location>
</feature>
<proteinExistence type="predicted"/>
<evidence type="ECO:0000256" key="1">
    <source>
        <dbReference type="SAM" id="MobiDB-lite"/>
    </source>
</evidence>
<protein>
    <submittedName>
        <fullName evidence="2">Uncharacterized protein</fullName>
    </submittedName>
</protein>
<evidence type="ECO:0000313" key="2">
    <source>
        <dbReference type="EMBL" id="TCZ68290.1"/>
    </source>
</evidence>
<sequence>MERGNQQRGSSFGQESMGSRQQESSQDQNFSSGRGQQQEQRQQSSQQDVSGSRDQNPQRGSSWENYQSRELSGGQQRQEGIEGRSEQLNDSNEGNLGQNDMD</sequence>
<reference evidence="2 3" key="1">
    <citation type="submission" date="2019-03" db="EMBL/GenBank/DDBJ databases">
        <authorList>
            <person name="Kim M.K.M."/>
        </authorList>
    </citation>
    <scope>NUCLEOTIDE SEQUENCE [LARGE SCALE GENOMIC DNA]</scope>
    <source>
        <strain evidence="2 3">17J68-15</strain>
    </source>
</reference>
<name>A0A4R4DW39_9BACT</name>
<keyword evidence="3" id="KW-1185">Reference proteome</keyword>
<dbReference type="EMBL" id="SKFH01000029">
    <property type="protein sequence ID" value="TCZ68290.1"/>
    <property type="molecule type" value="Genomic_DNA"/>
</dbReference>
<organism evidence="2 3">
    <name type="scientific">Flaviaesturariibacter aridisoli</name>
    <dbReference type="NCBI Taxonomy" id="2545761"/>
    <lineage>
        <taxon>Bacteria</taxon>
        <taxon>Pseudomonadati</taxon>
        <taxon>Bacteroidota</taxon>
        <taxon>Chitinophagia</taxon>
        <taxon>Chitinophagales</taxon>
        <taxon>Chitinophagaceae</taxon>
        <taxon>Flaviaestuariibacter</taxon>
    </lineage>
</organism>
<feature type="compositionally biased region" description="Polar residues" evidence="1">
    <location>
        <begin position="1"/>
        <end position="30"/>
    </location>
</feature>
<dbReference type="Proteomes" id="UP000295164">
    <property type="component" value="Unassembled WGS sequence"/>
</dbReference>
<feature type="compositionally biased region" description="Polar residues" evidence="1">
    <location>
        <begin position="57"/>
        <end position="70"/>
    </location>
</feature>
<accession>A0A4R4DW39</accession>